<dbReference type="Pfam" id="PF12833">
    <property type="entry name" value="HTH_18"/>
    <property type="match status" value="1"/>
</dbReference>
<feature type="domain" description="HTH araC/xylS-type" evidence="5">
    <location>
        <begin position="181"/>
        <end position="278"/>
    </location>
</feature>
<gene>
    <name evidence="6" type="primary">ada</name>
    <name evidence="6" type="ORF">NCTC9419_04181</name>
</gene>
<keyword evidence="3" id="KW-0010">Activator</keyword>
<dbReference type="PANTHER" id="PTHR46796">
    <property type="entry name" value="HTH-TYPE TRANSCRIPTIONAL ACTIVATOR RHAS-RELATED"/>
    <property type="match status" value="1"/>
</dbReference>
<dbReference type="Gene3D" id="1.10.10.60">
    <property type="entry name" value="Homeodomain-like"/>
    <property type="match status" value="2"/>
</dbReference>
<dbReference type="Proteomes" id="UP000271603">
    <property type="component" value="Chromosome"/>
</dbReference>
<dbReference type="SUPFAM" id="SSF46689">
    <property type="entry name" value="Homeodomain-like"/>
    <property type="match status" value="2"/>
</dbReference>
<dbReference type="AlphaFoldDB" id="A0A447QRB7"/>
<evidence type="ECO:0000259" key="5">
    <source>
        <dbReference type="PROSITE" id="PS01124"/>
    </source>
</evidence>
<evidence type="ECO:0000256" key="2">
    <source>
        <dbReference type="ARBA" id="ARBA00023125"/>
    </source>
</evidence>
<dbReference type="SMART" id="SM00342">
    <property type="entry name" value="HTH_ARAC"/>
    <property type="match status" value="1"/>
</dbReference>
<dbReference type="InterPro" id="IPR003313">
    <property type="entry name" value="AraC-bd"/>
</dbReference>
<keyword evidence="2" id="KW-0238">DNA-binding</keyword>
<protein>
    <submittedName>
        <fullName evidence="6">Regulatory protein of adaptative response</fullName>
    </submittedName>
</protein>
<dbReference type="PROSITE" id="PS00041">
    <property type="entry name" value="HTH_ARAC_FAMILY_1"/>
    <property type="match status" value="1"/>
</dbReference>
<dbReference type="InterPro" id="IPR037923">
    <property type="entry name" value="HTH-like"/>
</dbReference>
<dbReference type="SUPFAM" id="SSF51215">
    <property type="entry name" value="Regulatory protein AraC"/>
    <property type="match status" value="1"/>
</dbReference>
<dbReference type="Pfam" id="PF02311">
    <property type="entry name" value="AraC_binding"/>
    <property type="match status" value="1"/>
</dbReference>
<proteinExistence type="predicted"/>
<evidence type="ECO:0000313" key="7">
    <source>
        <dbReference type="Proteomes" id="UP000271603"/>
    </source>
</evidence>
<evidence type="ECO:0000256" key="3">
    <source>
        <dbReference type="ARBA" id="ARBA00023159"/>
    </source>
</evidence>
<reference evidence="6 7" key="1">
    <citation type="submission" date="2018-12" db="EMBL/GenBank/DDBJ databases">
        <authorList>
            <consortium name="Pathogen Informatics"/>
        </authorList>
    </citation>
    <scope>NUCLEOTIDE SEQUENCE [LARGE SCALE GENOMIC DNA]</scope>
    <source>
        <strain evidence="6 7">NCTC9419</strain>
    </source>
</reference>
<dbReference type="PANTHER" id="PTHR46796:SF2">
    <property type="entry name" value="TRANSCRIPTIONAL REGULATORY PROTEIN"/>
    <property type="match status" value="1"/>
</dbReference>
<dbReference type="InterPro" id="IPR018060">
    <property type="entry name" value="HTH_AraC"/>
</dbReference>
<sequence length="294" mass="32875">MTRQTARGRQEQTHFMHVDELGGLEVLQASYLRQTFSRHSHEGYCIGVIDDGAQRFYRTGGEHVAPHGSIILVNADEIHTGSSAADNGWAYQAMYPNPELLARLSRDLKSCAGGAPYFPQAVGARRRAGGQLRLAFGMLQSNENRLLKETMLFSALTWLMMRYSKTRVTPATQSRAQSQVALVKALLDEYPEVDVSLLELAERVSLSPYYLLRQFQRVTGLPPHAYQIQARLRKARGLLKQGHGVLESALACGFHDQSHFHRHFRKSIGVTPATTSTRCAKRAITYNTAPLLPR</sequence>
<name>A0A447QRB7_SERRU</name>
<dbReference type="EMBL" id="LR134155">
    <property type="protein sequence ID" value="VEA72567.1"/>
    <property type="molecule type" value="Genomic_DNA"/>
</dbReference>
<evidence type="ECO:0000313" key="6">
    <source>
        <dbReference type="EMBL" id="VEA72567.1"/>
    </source>
</evidence>
<keyword evidence="1" id="KW-0805">Transcription regulation</keyword>
<dbReference type="InterPro" id="IPR009057">
    <property type="entry name" value="Homeodomain-like_sf"/>
</dbReference>
<dbReference type="InterPro" id="IPR018062">
    <property type="entry name" value="HTH_AraC-typ_CS"/>
</dbReference>
<organism evidence="6 7">
    <name type="scientific">Serratia rubidaea</name>
    <name type="common">Serratia marinorubra</name>
    <dbReference type="NCBI Taxonomy" id="61652"/>
    <lineage>
        <taxon>Bacteria</taxon>
        <taxon>Pseudomonadati</taxon>
        <taxon>Pseudomonadota</taxon>
        <taxon>Gammaproteobacteria</taxon>
        <taxon>Enterobacterales</taxon>
        <taxon>Yersiniaceae</taxon>
        <taxon>Serratia</taxon>
    </lineage>
</organism>
<dbReference type="InterPro" id="IPR050204">
    <property type="entry name" value="AraC_XylS_family_regulators"/>
</dbReference>
<evidence type="ECO:0000256" key="1">
    <source>
        <dbReference type="ARBA" id="ARBA00023015"/>
    </source>
</evidence>
<keyword evidence="4" id="KW-0804">Transcription</keyword>
<dbReference type="GO" id="GO:0043565">
    <property type="term" value="F:sequence-specific DNA binding"/>
    <property type="evidence" value="ECO:0007669"/>
    <property type="project" value="InterPro"/>
</dbReference>
<dbReference type="GO" id="GO:0003700">
    <property type="term" value="F:DNA-binding transcription factor activity"/>
    <property type="evidence" value="ECO:0007669"/>
    <property type="project" value="InterPro"/>
</dbReference>
<evidence type="ECO:0000256" key="4">
    <source>
        <dbReference type="ARBA" id="ARBA00023163"/>
    </source>
</evidence>
<accession>A0A447QRB7</accession>
<dbReference type="PROSITE" id="PS01124">
    <property type="entry name" value="HTH_ARAC_FAMILY_2"/>
    <property type="match status" value="1"/>
</dbReference>